<dbReference type="GO" id="GO:0015808">
    <property type="term" value="P:L-alanine transport"/>
    <property type="evidence" value="ECO:0007669"/>
    <property type="project" value="TreeGrafter"/>
</dbReference>
<evidence type="ECO:0000256" key="1">
    <source>
        <dbReference type="ARBA" id="ARBA00022448"/>
    </source>
</evidence>
<evidence type="ECO:0000313" key="5">
    <source>
        <dbReference type="EMBL" id="HGQ55622.1"/>
    </source>
</evidence>
<dbReference type="InterPro" id="IPR003593">
    <property type="entry name" value="AAA+_ATPase"/>
</dbReference>
<keyword evidence="1" id="KW-0813">Transport</keyword>
<gene>
    <name evidence="6" type="ORF">ENT60_02415</name>
    <name evidence="5" type="ORF">ENU28_04075</name>
</gene>
<dbReference type="GO" id="GO:1903806">
    <property type="term" value="P:L-isoleucine import across plasma membrane"/>
    <property type="evidence" value="ECO:0007669"/>
    <property type="project" value="TreeGrafter"/>
</dbReference>
<comment type="caution">
    <text evidence="6">The sequence shown here is derived from an EMBL/GenBank/DDBJ whole genome shotgun (WGS) entry which is preliminary data.</text>
</comment>
<dbReference type="PANTHER" id="PTHR45772">
    <property type="entry name" value="CONSERVED COMPONENT OF ABC TRANSPORTER FOR NATURAL AMINO ACIDS-RELATED"/>
    <property type="match status" value="1"/>
</dbReference>
<sequence length="260" mass="29700">MAEEGILKIENLNKSFDGLKAVKDFNLILKEGELCGLIGPNGAGKTTVFNLITGFYKPDSGKIIFQNKDITNLLPHQIVHLGISRTFQNIRLFNNLTVLENILFAFNYQINYSTTESILRIGNFKKVEKEVKEKCYQFLKLFDLEKKVNILAKNLPYGEMRKLEIARALALNPKLLLLDEPSCGMTIGETSLLMDLIKFIKEKFKLTIFIIEHQMRVIMNLCERIVVMDFGEIIAEGKPEEIQNNPKVIAAYLGREYALH</sequence>
<dbReference type="PROSITE" id="PS50893">
    <property type="entry name" value="ABC_TRANSPORTER_2"/>
    <property type="match status" value="1"/>
</dbReference>
<dbReference type="GO" id="GO:0016887">
    <property type="term" value="F:ATP hydrolysis activity"/>
    <property type="evidence" value="ECO:0007669"/>
    <property type="project" value="InterPro"/>
</dbReference>
<accession>A0A7C4S1D2</accession>
<dbReference type="Gene3D" id="3.40.50.300">
    <property type="entry name" value="P-loop containing nucleotide triphosphate hydrolases"/>
    <property type="match status" value="1"/>
</dbReference>
<dbReference type="FunFam" id="3.40.50.300:FF:000421">
    <property type="entry name" value="Branched-chain amino acid ABC transporter ATP-binding protein"/>
    <property type="match status" value="1"/>
</dbReference>
<proteinExistence type="predicted"/>
<dbReference type="InterPro" id="IPR032823">
    <property type="entry name" value="BCA_ABC_TP_C"/>
</dbReference>
<keyword evidence="3 6" id="KW-0067">ATP-binding</keyword>
<protein>
    <submittedName>
        <fullName evidence="6">ABC transporter ATP-binding protein</fullName>
    </submittedName>
</protein>
<dbReference type="GO" id="GO:0005524">
    <property type="term" value="F:ATP binding"/>
    <property type="evidence" value="ECO:0007669"/>
    <property type="project" value="UniProtKB-KW"/>
</dbReference>
<dbReference type="EMBL" id="DSZH01000109">
    <property type="protein sequence ID" value="HGU47400.1"/>
    <property type="molecule type" value="Genomic_DNA"/>
</dbReference>
<reference evidence="6" key="1">
    <citation type="journal article" date="2020" name="mSystems">
        <title>Genome- and Community-Level Interaction Insights into Carbon Utilization and Element Cycling Functions of Hydrothermarchaeota in Hydrothermal Sediment.</title>
        <authorList>
            <person name="Zhou Z."/>
            <person name="Liu Y."/>
            <person name="Xu W."/>
            <person name="Pan J."/>
            <person name="Luo Z.H."/>
            <person name="Li M."/>
        </authorList>
    </citation>
    <scope>NUCLEOTIDE SEQUENCE [LARGE SCALE GENOMIC DNA]</scope>
    <source>
        <strain evidence="6">SpSt-594</strain>
        <strain evidence="5">SpSt-655</strain>
    </source>
</reference>
<evidence type="ECO:0000313" key="6">
    <source>
        <dbReference type="EMBL" id="HGU47400.1"/>
    </source>
</evidence>
<dbReference type="InterPro" id="IPR051120">
    <property type="entry name" value="ABC_AA/LPS_Transport"/>
</dbReference>
<dbReference type="GO" id="GO:0015188">
    <property type="term" value="F:L-isoleucine transmembrane transporter activity"/>
    <property type="evidence" value="ECO:0007669"/>
    <property type="project" value="TreeGrafter"/>
</dbReference>
<feature type="domain" description="ABC transporter" evidence="4">
    <location>
        <begin position="7"/>
        <end position="255"/>
    </location>
</feature>
<name>A0A7C4S1D2_UNCW3</name>
<dbReference type="SMART" id="SM00382">
    <property type="entry name" value="AAA"/>
    <property type="match status" value="1"/>
</dbReference>
<dbReference type="GO" id="GO:0005304">
    <property type="term" value="F:L-valine transmembrane transporter activity"/>
    <property type="evidence" value="ECO:0007669"/>
    <property type="project" value="TreeGrafter"/>
</dbReference>
<dbReference type="GO" id="GO:0042941">
    <property type="term" value="P:D-alanine transmembrane transport"/>
    <property type="evidence" value="ECO:0007669"/>
    <property type="project" value="TreeGrafter"/>
</dbReference>
<dbReference type="GO" id="GO:1903805">
    <property type="term" value="P:L-valine import across plasma membrane"/>
    <property type="evidence" value="ECO:0007669"/>
    <property type="project" value="TreeGrafter"/>
</dbReference>
<dbReference type="GO" id="GO:0015192">
    <property type="term" value="F:L-phenylalanine transmembrane transporter activity"/>
    <property type="evidence" value="ECO:0007669"/>
    <property type="project" value="TreeGrafter"/>
</dbReference>
<evidence type="ECO:0000256" key="2">
    <source>
        <dbReference type="ARBA" id="ARBA00022741"/>
    </source>
</evidence>
<dbReference type="GO" id="GO:0005886">
    <property type="term" value="C:plasma membrane"/>
    <property type="evidence" value="ECO:0007669"/>
    <property type="project" value="TreeGrafter"/>
</dbReference>
<evidence type="ECO:0000256" key="3">
    <source>
        <dbReference type="ARBA" id="ARBA00022840"/>
    </source>
</evidence>
<dbReference type="InterPro" id="IPR003439">
    <property type="entry name" value="ABC_transporter-like_ATP-bd"/>
</dbReference>
<dbReference type="InterPro" id="IPR027417">
    <property type="entry name" value="P-loop_NTPase"/>
</dbReference>
<dbReference type="EMBL" id="DTBX01000143">
    <property type="protein sequence ID" value="HGQ55622.1"/>
    <property type="molecule type" value="Genomic_DNA"/>
</dbReference>
<dbReference type="Pfam" id="PF12399">
    <property type="entry name" value="BCA_ABC_TP_C"/>
    <property type="match status" value="1"/>
</dbReference>
<dbReference type="AlphaFoldDB" id="A0A7C4S1D2"/>
<dbReference type="PANTHER" id="PTHR45772:SF7">
    <property type="entry name" value="AMINO ACID ABC TRANSPORTER ATP-BINDING PROTEIN"/>
    <property type="match status" value="1"/>
</dbReference>
<dbReference type="Pfam" id="PF00005">
    <property type="entry name" value="ABC_tran"/>
    <property type="match status" value="1"/>
</dbReference>
<dbReference type="SUPFAM" id="SSF52540">
    <property type="entry name" value="P-loop containing nucleoside triphosphate hydrolases"/>
    <property type="match status" value="1"/>
</dbReference>
<organism evidence="6">
    <name type="scientific">candidate division WOR-3 bacterium</name>
    <dbReference type="NCBI Taxonomy" id="2052148"/>
    <lineage>
        <taxon>Bacteria</taxon>
        <taxon>Bacteria division WOR-3</taxon>
    </lineage>
</organism>
<evidence type="ECO:0000259" key="4">
    <source>
        <dbReference type="PROSITE" id="PS50893"/>
    </source>
</evidence>
<keyword evidence="2" id="KW-0547">Nucleotide-binding</keyword>
<dbReference type="CDD" id="cd03219">
    <property type="entry name" value="ABC_Mj1267_LivG_branched"/>
    <property type="match status" value="1"/>
</dbReference>